<dbReference type="GO" id="GO:0004175">
    <property type="term" value="F:endopeptidase activity"/>
    <property type="evidence" value="ECO:0007669"/>
    <property type="project" value="UniProtKB-ARBA"/>
</dbReference>
<protein>
    <recommendedName>
        <fullName evidence="2">CAAX prenyl protease 2/Lysostaphin resistance protein A-like domain-containing protein</fullName>
    </recommendedName>
</protein>
<keyword evidence="1" id="KW-1133">Transmembrane helix</keyword>
<keyword evidence="1" id="KW-0472">Membrane</keyword>
<evidence type="ECO:0000256" key="1">
    <source>
        <dbReference type="SAM" id="Phobius"/>
    </source>
</evidence>
<sequence length="222" mass="25256">MIREIIDINPKTWLKPFQKTSIFYLLKMGLFYHGLGVILMYAGSFFATNIISDYEIPQFPVSITLAVSSGLLEESIFFGMPYYMTGNPLILLGSGIIWSASHLFSSSVFSVEALAYGGFLLTIPHIFFSIRTWISKKGWFAIVFHSAWNFSFLILYCMLGLRQCSIVNDMYDVINLIMAISAGVIVYLAYQNKKRYLNRFLYLIPVGIIFVSSAILFSDYVL</sequence>
<feature type="transmembrane region" description="Helical" evidence="1">
    <location>
        <begin position="173"/>
        <end position="190"/>
    </location>
</feature>
<organism evidence="3 4">
    <name type="scientific">Nitrosopumilus zosterae</name>
    <dbReference type="NCBI Taxonomy" id="718286"/>
    <lineage>
        <taxon>Archaea</taxon>
        <taxon>Nitrososphaerota</taxon>
        <taxon>Nitrososphaeria</taxon>
        <taxon>Nitrosopumilales</taxon>
        <taxon>Nitrosopumilaceae</taxon>
        <taxon>Nitrosopumilus</taxon>
    </lineage>
</organism>
<accession>A0A2S2KRE6</accession>
<dbReference type="EMBL" id="BGKI01000004">
    <property type="protein sequence ID" value="GBH34219.1"/>
    <property type="molecule type" value="Genomic_DNA"/>
</dbReference>
<dbReference type="GeneID" id="76208657"/>
<name>A0A2S2KRE6_9ARCH</name>
<evidence type="ECO:0000259" key="2">
    <source>
        <dbReference type="Pfam" id="PF02517"/>
    </source>
</evidence>
<keyword evidence="1" id="KW-0812">Transmembrane</keyword>
<keyword evidence="4" id="KW-1185">Reference proteome</keyword>
<feature type="transmembrane region" description="Helical" evidence="1">
    <location>
        <begin position="30"/>
        <end position="51"/>
    </location>
</feature>
<proteinExistence type="predicted"/>
<dbReference type="OrthoDB" id="8232at2157"/>
<feature type="transmembrane region" description="Helical" evidence="1">
    <location>
        <begin position="202"/>
        <end position="221"/>
    </location>
</feature>
<evidence type="ECO:0000313" key="4">
    <source>
        <dbReference type="Proteomes" id="UP000245829"/>
    </source>
</evidence>
<gene>
    <name evidence="3" type="ORF">NZNM25_10100</name>
</gene>
<dbReference type="RefSeq" id="WP_109876831.1">
    <property type="nucleotide sequence ID" value="NZ_AP026695.1"/>
</dbReference>
<feature type="domain" description="CAAX prenyl protease 2/Lysostaphin resistance protein A-like" evidence="2">
    <location>
        <begin position="59"/>
        <end position="150"/>
    </location>
</feature>
<reference evidence="3 4" key="1">
    <citation type="submission" date="2018-05" db="EMBL/GenBank/DDBJ databases">
        <title>genome sequencing of Nitrosopumilus sp. NM25.</title>
        <authorList>
            <person name="Mori K."/>
            <person name="Nakagawa T."/>
        </authorList>
    </citation>
    <scope>NUCLEOTIDE SEQUENCE [LARGE SCALE GENOMIC DNA]</scope>
    <source>
        <strain evidence="3 4">NM25</strain>
    </source>
</reference>
<evidence type="ECO:0000313" key="3">
    <source>
        <dbReference type="EMBL" id="GBH34219.1"/>
    </source>
</evidence>
<dbReference type="InterPro" id="IPR003675">
    <property type="entry name" value="Rce1/LyrA-like_dom"/>
</dbReference>
<dbReference type="Pfam" id="PF02517">
    <property type="entry name" value="Rce1-like"/>
    <property type="match status" value="1"/>
</dbReference>
<feature type="transmembrane region" description="Helical" evidence="1">
    <location>
        <begin position="103"/>
        <end position="127"/>
    </location>
</feature>
<comment type="caution">
    <text evidence="3">The sequence shown here is derived from an EMBL/GenBank/DDBJ whole genome shotgun (WGS) entry which is preliminary data.</text>
</comment>
<dbReference type="Proteomes" id="UP000245829">
    <property type="component" value="Unassembled WGS sequence"/>
</dbReference>
<feature type="transmembrane region" description="Helical" evidence="1">
    <location>
        <begin position="139"/>
        <end position="161"/>
    </location>
</feature>
<dbReference type="GO" id="GO:0080120">
    <property type="term" value="P:CAAX-box protein maturation"/>
    <property type="evidence" value="ECO:0007669"/>
    <property type="project" value="UniProtKB-ARBA"/>
</dbReference>
<dbReference type="AlphaFoldDB" id="A0A2S2KRE6"/>